<name>A0A9P8XPU7_9PEZI</name>
<evidence type="ECO:0000313" key="3">
    <source>
        <dbReference type="Proteomes" id="UP000756346"/>
    </source>
</evidence>
<accession>A0A9P8XPU7</accession>
<dbReference type="EMBL" id="JAGTJQ010000018">
    <property type="protein sequence ID" value="KAH7009384.1"/>
    <property type="molecule type" value="Genomic_DNA"/>
</dbReference>
<evidence type="ECO:0000313" key="2">
    <source>
        <dbReference type="EMBL" id="KAH7009384.1"/>
    </source>
</evidence>
<feature type="region of interest" description="Disordered" evidence="1">
    <location>
        <begin position="181"/>
        <end position="208"/>
    </location>
</feature>
<reference evidence="2" key="1">
    <citation type="journal article" date="2021" name="Nat. Commun.">
        <title>Genetic determinants of endophytism in the Arabidopsis root mycobiome.</title>
        <authorList>
            <person name="Mesny F."/>
            <person name="Miyauchi S."/>
            <person name="Thiergart T."/>
            <person name="Pickel B."/>
            <person name="Atanasova L."/>
            <person name="Karlsson M."/>
            <person name="Huettel B."/>
            <person name="Barry K.W."/>
            <person name="Haridas S."/>
            <person name="Chen C."/>
            <person name="Bauer D."/>
            <person name="Andreopoulos W."/>
            <person name="Pangilinan J."/>
            <person name="LaButti K."/>
            <person name="Riley R."/>
            <person name="Lipzen A."/>
            <person name="Clum A."/>
            <person name="Drula E."/>
            <person name="Henrissat B."/>
            <person name="Kohler A."/>
            <person name="Grigoriev I.V."/>
            <person name="Martin F.M."/>
            <person name="Hacquard S."/>
        </authorList>
    </citation>
    <scope>NUCLEOTIDE SEQUENCE</scope>
    <source>
        <strain evidence="2">MPI-CAGE-CH-0230</strain>
    </source>
</reference>
<gene>
    <name evidence="2" type="ORF">B0I36DRAFT_356627</name>
</gene>
<dbReference type="Proteomes" id="UP000756346">
    <property type="component" value="Unassembled WGS sequence"/>
</dbReference>
<proteinExistence type="predicted"/>
<dbReference type="GeneID" id="70187201"/>
<sequence>MIPVFRREPMPEKVWHTVAGVAIVLRPHSGSQADLENILNTRDCKTGHWLEKVMEISFEPGTGTDTARLFSENACPPSMPPFVSESMSIEVEIKEDETTEETKEVLIDLKFRKAPDNGIRPDSSWPCLRPEEPFSLSHWEQIPGVQLQLESNHCYLIEELLTTKSLKLYIDILPKKLCNETEQSEPHRLEREEGLEAETSQQLADDGTIERDSEQTRYLNVTICGPYSGADEIGDLMEAHVLYLQDPSTKHEDILYYNPQRLYRNLRKLSEWWETGSGGVWKELGGRT</sequence>
<organism evidence="2 3">
    <name type="scientific">Microdochium trichocladiopsis</name>
    <dbReference type="NCBI Taxonomy" id="1682393"/>
    <lineage>
        <taxon>Eukaryota</taxon>
        <taxon>Fungi</taxon>
        <taxon>Dikarya</taxon>
        <taxon>Ascomycota</taxon>
        <taxon>Pezizomycotina</taxon>
        <taxon>Sordariomycetes</taxon>
        <taxon>Xylariomycetidae</taxon>
        <taxon>Xylariales</taxon>
        <taxon>Microdochiaceae</taxon>
        <taxon>Microdochium</taxon>
    </lineage>
</organism>
<dbReference type="AlphaFoldDB" id="A0A9P8XPU7"/>
<evidence type="ECO:0000256" key="1">
    <source>
        <dbReference type="SAM" id="MobiDB-lite"/>
    </source>
</evidence>
<keyword evidence="3" id="KW-1185">Reference proteome</keyword>
<feature type="compositionally biased region" description="Basic and acidic residues" evidence="1">
    <location>
        <begin position="181"/>
        <end position="194"/>
    </location>
</feature>
<protein>
    <submittedName>
        <fullName evidence="2">Uncharacterized protein</fullName>
    </submittedName>
</protein>
<comment type="caution">
    <text evidence="2">The sequence shown here is derived from an EMBL/GenBank/DDBJ whole genome shotgun (WGS) entry which is preliminary data.</text>
</comment>
<dbReference type="RefSeq" id="XP_046004012.1">
    <property type="nucleotide sequence ID" value="XM_046157655.1"/>
</dbReference>